<dbReference type="EMBL" id="CAIIXF020000007">
    <property type="protein sequence ID" value="CAH1789981.1"/>
    <property type="molecule type" value="Genomic_DNA"/>
</dbReference>
<dbReference type="OrthoDB" id="7771656at2759"/>
<feature type="compositionally biased region" description="Basic and acidic residues" evidence="1">
    <location>
        <begin position="1407"/>
        <end position="1420"/>
    </location>
</feature>
<evidence type="ECO:0000313" key="3">
    <source>
        <dbReference type="Proteomes" id="UP000749559"/>
    </source>
</evidence>
<dbReference type="InterPro" id="IPR012341">
    <property type="entry name" value="6hp_glycosidase-like_sf"/>
</dbReference>
<dbReference type="SMART" id="SM01149">
    <property type="entry name" value="DUF1237"/>
    <property type="match status" value="2"/>
</dbReference>
<dbReference type="InterPro" id="IPR008928">
    <property type="entry name" value="6-hairpin_glycosidase_sf"/>
</dbReference>
<comment type="caution">
    <text evidence="2">The sequence shown here is derived from an EMBL/GenBank/DDBJ whole genome shotgun (WGS) entry which is preliminary data.</text>
</comment>
<dbReference type="SUPFAM" id="SSF48208">
    <property type="entry name" value="Six-hairpin glycosidases"/>
    <property type="match status" value="2"/>
</dbReference>
<dbReference type="Gene3D" id="1.50.10.10">
    <property type="match status" value="2"/>
</dbReference>
<accession>A0A8J1XSC9</accession>
<feature type="region of interest" description="Disordered" evidence="1">
    <location>
        <begin position="1399"/>
        <end position="1420"/>
    </location>
</feature>
<evidence type="ECO:0000313" key="2">
    <source>
        <dbReference type="EMBL" id="CAH1789981.1"/>
    </source>
</evidence>
<dbReference type="InterPro" id="IPR008313">
    <property type="entry name" value="GH125"/>
</dbReference>
<keyword evidence="3" id="KW-1185">Reference proteome</keyword>
<dbReference type="Proteomes" id="UP000749559">
    <property type="component" value="Unassembled WGS sequence"/>
</dbReference>
<proteinExistence type="predicted"/>
<organism evidence="2 3">
    <name type="scientific">Owenia fusiformis</name>
    <name type="common">Polychaete worm</name>
    <dbReference type="NCBI Taxonomy" id="6347"/>
    <lineage>
        <taxon>Eukaryota</taxon>
        <taxon>Metazoa</taxon>
        <taxon>Spiralia</taxon>
        <taxon>Lophotrochozoa</taxon>
        <taxon>Annelida</taxon>
        <taxon>Polychaeta</taxon>
        <taxon>Sedentaria</taxon>
        <taxon>Canalipalpata</taxon>
        <taxon>Sabellida</taxon>
        <taxon>Oweniida</taxon>
        <taxon>Oweniidae</taxon>
        <taxon>Owenia</taxon>
    </lineage>
</organism>
<sequence length="1420" mass="163343">MIRRKRLKSLVCIVVTAWVYLGLWSLAAIEWLQDDRSILQNNNIFQDNYDVSIRETDDSPDILDSFYMQNSLNEKFITRILTSTTTVKPNTSAKKINDKVKHQRADAILAWRSHLNKVASADFKSTQIPAQNKNTVHYSIKDRIFNLLRIAAIKNPPVGLWDNIYTLINDLHTHQLFDFYLQLDTYTNSHILQNDTLSYLFDMLTTVKKQSENSDTILIVNDILKQLQKLNITIKTPVYKSNDTQDKSSPFRHGATNHTSISTKQVHKIRPKVAHATRATPKLGWAPTRKAKIALQKVSMDWSDEPLVIPEPGYYFYQGINDPVKIPDSVPEEHRWRYRSDILFWNKNDTLYQKWQKWKSKIVFPPESMKREVERVCNELNPMRKKLCDMFKKCYPNTIETTIILLPDSTTYVITGDIPLMWMRDSSAQVFPLLSLAPQDPTVQVLLEGVIRRQIKWIQMDPYGSSYRLFLDFDYMNKKVLTDWDFQSGRTVHVSMHNYEIDSLCYFIRLSYYYWKSVGEDFIFESEWKKAVEIIIDTWITEQYHSSSSSYRYPELPKEGKGTDTCYTGMTWGGFRPSDDKMVFHYNIPANMFVVVSLKQITEIATVVYKDQALADKAIKLAKEIDLGIETYGIILDENYGFMYAYEVNGCERSIKMDDANIPSLLSIPYLGYKPLFDPDGTIYDNTRRFLLSKDNPSYFKGSEVKGIGSPHTGMEKVWHLSLIMQILTTDNLNEIEEALAMIEKGSKDNFMHESFNVDRPGSYTRSWFSWANSLFSEMIIKKLNVVANIEPPPKMSIPVYPTFPSGDIHKNARTTPNKSVDLTGVQILTTGDFYLRSSIRDVVNLDSKLPHYTWKYHNSSTLFWTNRDKLYNKWNSLHANLQGFTSETINKNAITMCNELGPNKEKLCEMYTAALKSTLKRRLVLLPDSTVHVISGDIPVMTLTDSTNQMLPLLNFVSHDKTLQVLIEGVIRRQIKWIMMNPYGSAFRLYVDNYHMNRQALSKVEINYGTTVHTAANNFQLENLCSFINLSYKYWNVVNENEIFDKEWRAAVDIIMQTWLNEQMHNTLSVYTHPSLENRGQGTKVCYTGLIWGGHRPDGFPMAYHYNIPGNMMVIVALRNIAKIASDVLKDNVLENLATELADQIDTAIHNYAVIQIADNVQVYAYEVNGCGDYILMDEASFPNLVSIPFMQYDTKYDPERQLYKNTRAMIFSKQNPFYRTGIAVNGLTSRRDLSEDVWSISLIMRGLTATNTTELQNSLINLQNNMPELALIPEHIQPDGITNKTLPQCEICNSLFAELLLRNISSIKQMNFPQISPVYKVNEEPIITASKELDSDELTTKAVTHGGTDRIANNKNKGIIIDRNANHKYQAGQTVLAARKGNIKNQQGKGELIEKKVQAPPQSKIIKDKKMNHIDEKN</sequence>
<gene>
    <name evidence="2" type="ORF">OFUS_LOCUS15251</name>
</gene>
<evidence type="ECO:0000256" key="1">
    <source>
        <dbReference type="SAM" id="MobiDB-lite"/>
    </source>
</evidence>
<dbReference type="GO" id="GO:0005975">
    <property type="term" value="P:carbohydrate metabolic process"/>
    <property type="evidence" value="ECO:0007669"/>
    <property type="project" value="InterPro"/>
</dbReference>
<dbReference type="Pfam" id="PF06824">
    <property type="entry name" value="Glyco_hydro_125"/>
    <property type="match status" value="2"/>
</dbReference>
<dbReference type="PANTHER" id="PTHR31047">
    <property type="entry name" value="MEIOTICALLY UP-REGULATED GENE 157 PROTEIN"/>
    <property type="match status" value="1"/>
</dbReference>
<protein>
    <submittedName>
        <fullName evidence="2">Uncharacterized protein</fullName>
    </submittedName>
</protein>
<reference evidence="2" key="1">
    <citation type="submission" date="2022-03" db="EMBL/GenBank/DDBJ databases">
        <authorList>
            <person name="Martin C."/>
        </authorList>
    </citation>
    <scope>NUCLEOTIDE SEQUENCE</scope>
</reference>
<name>A0A8J1XSC9_OWEFU</name>
<dbReference type="PANTHER" id="PTHR31047:SF0">
    <property type="entry name" value="MEIOTICALLY UP-REGULATED GENE 157 PROTEIN"/>
    <property type="match status" value="1"/>
</dbReference>